<keyword evidence="3" id="KW-1185">Reference proteome</keyword>
<feature type="transmembrane region" description="Helical" evidence="1">
    <location>
        <begin position="30"/>
        <end position="52"/>
    </location>
</feature>
<dbReference type="GeneID" id="15926674"/>
<gene>
    <name evidence="2" type="ORF">VPFG_00221</name>
</gene>
<evidence type="ECO:0000256" key="1">
    <source>
        <dbReference type="SAM" id="Phobius"/>
    </source>
</evidence>
<protein>
    <submittedName>
        <fullName evidence="2">Uncharacterized protein</fullName>
    </submittedName>
</protein>
<keyword evidence="1" id="KW-1133">Transmembrane helix</keyword>
<dbReference type="RefSeq" id="YP_008125370.1">
    <property type="nucleotide sequence ID" value="NC_021529.2"/>
</dbReference>
<reference evidence="2 3" key="1">
    <citation type="journal article" date="2014" name="Genome Biol. Evol.">
        <title>Composite Conserved Promoter-Terminator Motifs (PeSLs) that Mediate Modular Shuffling in the Diverse T4-Like Myoviruses.</title>
        <authorList>
            <person name="Comeau A.M."/>
            <person name="Arbiol C."/>
            <person name="Krisch H.M."/>
        </authorList>
    </citation>
    <scope>NUCLEOTIDE SEQUENCE [LARGE SCALE GENOMIC DNA]</scope>
</reference>
<keyword evidence="1" id="KW-0472">Membrane</keyword>
<sequence>MISTFAAILIAVMLLVLSVNEFENFLEDDIRAYLIIAATALAITNAYAVFILEHHLIP</sequence>
<proteinExistence type="predicted"/>
<evidence type="ECO:0000313" key="2">
    <source>
        <dbReference type="EMBL" id="AGN30221.1"/>
    </source>
</evidence>
<dbReference type="Proteomes" id="UP000201461">
    <property type="component" value="Segment"/>
</dbReference>
<evidence type="ECO:0000313" key="3">
    <source>
        <dbReference type="Proteomes" id="UP000201461"/>
    </source>
</evidence>
<name>R9TEN0_9CAUD</name>
<organism evidence="2 3">
    <name type="scientific">Vibrio phage nt-1</name>
    <dbReference type="NCBI Taxonomy" id="115992"/>
    <lineage>
        <taxon>Viruses</taxon>
        <taxon>Duplodnaviria</taxon>
        <taxon>Heunggongvirae</taxon>
        <taxon>Uroviricota</taxon>
        <taxon>Caudoviricetes</taxon>
        <taxon>Pantevenvirales</taxon>
        <taxon>Straboviridae</taxon>
        <taxon>Mylasvirus</taxon>
        <taxon>Mylasvirus persius</taxon>
    </lineage>
</organism>
<keyword evidence="1" id="KW-0812">Transmembrane</keyword>
<dbReference type="KEGG" id="vg:15926674"/>
<dbReference type="EMBL" id="HQ317393">
    <property type="protein sequence ID" value="AGN30221.1"/>
    <property type="molecule type" value="Genomic_DNA"/>
</dbReference>
<accession>R9TEN0</accession>